<dbReference type="STRING" id="638302.HMPREF0908_0158"/>
<evidence type="ECO:0000313" key="2">
    <source>
        <dbReference type="Proteomes" id="UP000005309"/>
    </source>
</evidence>
<dbReference type="HOGENOM" id="CLU_3157693_0_0_9"/>
<gene>
    <name evidence="1" type="ORF">HMPREF0908_0158</name>
</gene>
<keyword evidence="2" id="KW-1185">Reference proteome</keyword>
<sequence length="48" mass="5362">MLGLRGATDTLSYDVFTAAPIQKTEGFRTPDDVWVLPRDEVLGRVILQ</sequence>
<evidence type="ECO:0000313" key="1">
    <source>
        <dbReference type="EMBL" id="EEQ49576.1"/>
    </source>
</evidence>
<dbReference type="Proteomes" id="UP000005309">
    <property type="component" value="Unassembled WGS sequence"/>
</dbReference>
<dbReference type="EMBL" id="ACLA01000002">
    <property type="protein sequence ID" value="EEQ49576.1"/>
    <property type="molecule type" value="Genomic_DNA"/>
</dbReference>
<name>C4V0P7_9FIRM</name>
<dbReference type="AlphaFoldDB" id="C4V0P7"/>
<reference evidence="1 2" key="1">
    <citation type="submission" date="2009-04" db="EMBL/GenBank/DDBJ databases">
        <authorList>
            <person name="Qin X."/>
            <person name="Bachman B."/>
            <person name="Battles P."/>
            <person name="Bell A."/>
            <person name="Bess C."/>
            <person name="Bickham C."/>
            <person name="Chaboub L."/>
            <person name="Chen D."/>
            <person name="Coyle M."/>
            <person name="Deiros D.R."/>
            <person name="Dinh H."/>
            <person name="Forbes L."/>
            <person name="Fowler G."/>
            <person name="Francisco L."/>
            <person name="Fu Q."/>
            <person name="Gubbala S."/>
            <person name="Hale W."/>
            <person name="Han Y."/>
            <person name="Hemphill L."/>
            <person name="Highlander S.K."/>
            <person name="Hirani K."/>
            <person name="Hogues M."/>
            <person name="Jackson L."/>
            <person name="Jakkamsetti A."/>
            <person name="Javaid M."/>
            <person name="Jiang H."/>
            <person name="Korchina V."/>
            <person name="Kovar C."/>
            <person name="Lara F."/>
            <person name="Lee S."/>
            <person name="Mata R."/>
            <person name="Mathew T."/>
            <person name="Moen C."/>
            <person name="Morales K."/>
            <person name="Munidasa M."/>
            <person name="Nazareth L."/>
            <person name="Ngo R."/>
            <person name="Nguyen L."/>
            <person name="Okwuonu G."/>
            <person name="Ongeri F."/>
            <person name="Patil S."/>
            <person name="Petrosino J."/>
            <person name="Pham C."/>
            <person name="Pham P."/>
            <person name="Pu L.-L."/>
            <person name="Puazo M."/>
            <person name="Raj R."/>
            <person name="Reid J."/>
            <person name="Rouhana J."/>
            <person name="Saada N."/>
            <person name="Shang Y."/>
            <person name="Simmons D."/>
            <person name="Thornton R."/>
            <person name="Warren J."/>
            <person name="Weissenberger G."/>
            <person name="Zhang J."/>
            <person name="Zhang L."/>
            <person name="Zhou C."/>
            <person name="Zhu D."/>
            <person name="Muzny D."/>
            <person name="Worley K."/>
            <person name="Gibbs R."/>
        </authorList>
    </citation>
    <scope>NUCLEOTIDE SEQUENCE [LARGE SCALE GENOMIC DNA]</scope>
    <source>
        <strain evidence="1 2">ATCC 43531</strain>
    </source>
</reference>
<protein>
    <submittedName>
        <fullName evidence="1">Uncharacterized protein</fullName>
    </submittedName>
</protein>
<organism evidence="1 2">
    <name type="scientific">Selenomonas flueggei ATCC 43531</name>
    <dbReference type="NCBI Taxonomy" id="638302"/>
    <lineage>
        <taxon>Bacteria</taxon>
        <taxon>Bacillati</taxon>
        <taxon>Bacillota</taxon>
        <taxon>Negativicutes</taxon>
        <taxon>Selenomonadales</taxon>
        <taxon>Selenomonadaceae</taxon>
        <taxon>Selenomonas</taxon>
    </lineage>
</organism>
<comment type="caution">
    <text evidence="1">The sequence shown here is derived from an EMBL/GenBank/DDBJ whole genome shotgun (WGS) entry which is preliminary data.</text>
</comment>
<accession>C4V0P7</accession>
<proteinExistence type="predicted"/>